<name>A0ABD3I5G9_9MARC</name>
<evidence type="ECO:0008006" key="3">
    <source>
        <dbReference type="Google" id="ProtNLM"/>
    </source>
</evidence>
<evidence type="ECO:0000313" key="2">
    <source>
        <dbReference type="Proteomes" id="UP001633002"/>
    </source>
</evidence>
<keyword evidence="2" id="KW-1185">Reference proteome</keyword>
<evidence type="ECO:0000313" key="1">
    <source>
        <dbReference type="EMBL" id="KAL3698938.1"/>
    </source>
</evidence>
<gene>
    <name evidence="1" type="ORF">R1sor_016960</name>
</gene>
<organism evidence="1 2">
    <name type="scientific">Riccia sorocarpa</name>
    <dbReference type="NCBI Taxonomy" id="122646"/>
    <lineage>
        <taxon>Eukaryota</taxon>
        <taxon>Viridiplantae</taxon>
        <taxon>Streptophyta</taxon>
        <taxon>Embryophyta</taxon>
        <taxon>Marchantiophyta</taxon>
        <taxon>Marchantiopsida</taxon>
        <taxon>Marchantiidae</taxon>
        <taxon>Marchantiales</taxon>
        <taxon>Ricciaceae</taxon>
        <taxon>Riccia</taxon>
    </lineage>
</organism>
<accession>A0ABD3I5G9</accession>
<protein>
    <recommendedName>
        <fullName evidence="3">Transposase</fullName>
    </recommendedName>
</protein>
<dbReference type="Proteomes" id="UP001633002">
    <property type="component" value="Unassembled WGS sequence"/>
</dbReference>
<dbReference type="AlphaFoldDB" id="A0ABD3I5G9"/>
<proteinExistence type="predicted"/>
<sequence>MCNSCHIRIERRAVQAVPEEGESDEEFEEDESSKSRNLECEYVHLVEEMKDLFEEEESSCGTVIAYCKVTLQEEILREVLRSENEKVVGVVNVKVCIKKKKMELMLTHLCPHPKPEYKGDAVPEAALRRIEEMACTNIRRGDVYRMLCLEGLLDSERIRRAHVNFWMAEKLAKLSGKDRVRKEMLKRWERGLKPIFAVTDKDMGQIGGIEGTFPNTYVQMCLWNAQRAVELRIQLLDSPIRPYDAAAAHAVHNFIDETWIPESLLQRGHICPVDNKKSVLGMFSRHYDMNPLVHRRDGFYLSADDLYKKACKEAYEWCKSKDLVHFWGYLWNQCYCPKKWRRFSRSAKPLLCFSRTTNIAESHWRLLKYNYKYECNRPRLDKLAVDNVVHDWTGEEFEAIDDPPDTADVTDDYLEKFKEKWLKAIGQCMTALRSGRQQQTWAKTGPSMWLC</sequence>
<dbReference type="EMBL" id="JBJQOH010000001">
    <property type="protein sequence ID" value="KAL3698938.1"/>
    <property type="molecule type" value="Genomic_DNA"/>
</dbReference>
<comment type="caution">
    <text evidence="1">The sequence shown here is derived from an EMBL/GenBank/DDBJ whole genome shotgun (WGS) entry which is preliminary data.</text>
</comment>
<reference evidence="1 2" key="1">
    <citation type="submission" date="2024-09" db="EMBL/GenBank/DDBJ databases">
        <title>Chromosome-scale assembly of Riccia sorocarpa.</title>
        <authorList>
            <person name="Paukszto L."/>
        </authorList>
    </citation>
    <scope>NUCLEOTIDE SEQUENCE [LARGE SCALE GENOMIC DNA]</scope>
    <source>
        <strain evidence="1">LP-2024</strain>
        <tissue evidence="1">Aerial parts of the thallus</tissue>
    </source>
</reference>